<protein>
    <submittedName>
        <fullName evidence="4">GNAT family N-acetyltransferase</fullName>
        <ecNumber evidence="4">2.3.1.-</ecNumber>
    </submittedName>
</protein>
<dbReference type="Gene3D" id="3.40.630.30">
    <property type="match status" value="1"/>
</dbReference>
<evidence type="ECO:0000313" key="5">
    <source>
        <dbReference type="EMBL" id="WWY03374.1"/>
    </source>
</evidence>
<dbReference type="SUPFAM" id="SSF55729">
    <property type="entry name" value="Acyl-CoA N-acyltransferases (Nat)"/>
    <property type="match status" value="1"/>
</dbReference>
<dbReference type="GO" id="GO:0016747">
    <property type="term" value="F:acyltransferase activity, transferring groups other than amino-acyl groups"/>
    <property type="evidence" value="ECO:0007669"/>
    <property type="project" value="InterPro"/>
</dbReference>
<keyword evidence="2 4" id="KW-0012">Acyltransferase</keyword>
<evidence type="ECO:0000313" key="4">
    <source>
        <dbReference type="EMBL" id="MDD9326967.1"/>
    </source>
</evidence>
<evidence type="ECO:0000259" key="3">
    <source>
        <dbReference type="PROSITE" id="PS51186"/>
    </source>
</evidence>
<gene>
    <name evidence="4" type="ORF">ORY91_000341</name>
    <name evidence="5" type="ORF">V9W64_01075</name>
</gene>
<dbReference type="InterPro" id="IPR050832">
    <property type="entry name" value="Bact_Acetyltransf"/>
</dbReference>
<evidence type="ECO:0000256" key="1">
    <source>
        <dbReference type="ARBA" id="ARBA00022679"/>
    </source>
</evidence>
<evidence type="ECO:0000313" key="6">
    <source>
        <dbReference type="Proteomes" id="UP001149607"/>
    </source>
</evidence>
<evidence type="ECO:0000256" key="2">
    <source>
        <dbReference type="ARBA" id="ARBA00023315"/>
    </source>
</evidence>
<dbReference type="Proteomes" id="UP001149607">
    <property type="component" value="Chromosome"/>
</dbReference>
<sequence>MKRKPLIRPTEPHDYEGLYKLYACPEVCRQTLQLPDLNASEWQRRLAAIPDYVHSFVAADPADGQILGNIALTVETRPRRRHAGSLVMAVRPDCHRQGIGWALMQTVTDLADNWLNLTRLELQVFTDNAPAVALYRKSGFETEGILQDYAYRNGRLCALYSMARLRRSTAADSSGLAAAGHIE</sequence>
<dbReference type="EMBL" id="JAPQFL010000001">
    <property type="protein sequence ID" value="MDD9326967.1"/>
    <property type="molecule type" value="Genomic_DNA"/>
</dbReference>
<dbReference type="PROSITE" id="PS51186">
    <property type="entry name" value="GNAT"/>
    <property type="match status" value="1"/>
</dbReference>
<keyword evidence="6" id="KW-1185">Reference proteome</keyword>
<dbReference type="InterPro" id="IPR000182">
    <property type="entry name" value="GNAT_dom"/>
</dbReference>
<name>A0A9X4ID97_9NEIS</name>
<dbReference type="EC" id="2.3.1.-" evidence="4"/>
<dbReference type="InterPro" id="IPR016181">
    <property type="entry name" value="Acyl_CoA_acyltransferase"/>
</dbReference>
<proteinExistence type="predicted"/>
<reference evidence="5" key="2">
    <citation type="submission" date="2024-02" db="EMBL/GenBank/DDBJ databases">
        <title>Neisseria leonii sp. nov.</title>
        <authorList>
            <person name="Boutroux M."/>
            <person name="Favre-Rochex S."/>
            <person name="Gorgette O."/>
            <person name="Touak G."/>
            <person name="Muhle E."/>
            <person name="Chesneau O."/>
            <person name="Clermont D."/>
            <person name="Rahi P."/>
        </authorList>
    </citation>
    <scope>NUCLEOTIDE SEQUENCE</scope>
    <source>
        <strain evidence="5">51.81</strain>
    </source>
</reference>
<reference evidence="4" key="1">
    <citation type="submission" date="2022-10" db="EMBL/GenBank/DDBJ databases">
        <authorList>
            <person name="Boutroux M."/>
        </authorList>
    </citation>
    <scope>NUCLEOTIDE SEQUENCE</scope>
    <source>
        <strain evidence="4">51.81</strain>
    </source>
</reference>
<dbReference type="PANTHER" id="PTHR43877">
    <property type="entry name" value="AMINOALKYLPHOSPHONATE N-ACETYLTRANSFERASE-RELATED-RELATED"/>
    <property type="match status" value="1"/>
</dbReference>
<dbReference type="PANTHER" id="PTHR43877:SF2">
    <property type="entry name" value="AMINOALKYLPHOSPHONATE N-ACETYLTRANSFERASE-RELATED"/>
    <property type="match status" value="1"/>
</dbReference>
<dbReference type="RefSeq" id="WP_274584278.1">
    <property type="nucleotide sequence ID" value="NZ_CP145811.1"/>
</dbReference>
<organism evidence="4">
    <name type="scientific">Neisseria leonii</name>
    <dbReference type="NCBI Taxonomy" id="2995413"/>
    <lineage>
        <taxon>Bacteria</taxon>
        <taxon>Pseudomonadati</taxon>
        <taxon>Pseudomonadota</taxon>
        <taxon>Betaproteobacteria</taxon>
        <taxon>Neisseriales</taxon>
        <taxon>Neisseriaceae</taxon>
        <taxon>Neisseria</taxon>
    </lineage>
</organism>
<feature type="domain" description="N-acetyltransferase" evidence="3">
    <location>
        <begin position="5"/>
        <end position="167"/>
    </location>
</feature>
<dbReference type="CDD" id="cd04301">
    <property type="entry name" value="NAT_SF"/>
    <property type="match status" value="1"/>
</dbReference>
<dbReference type="Pfam" id="PF00583">
    <property type="entry name" value="Acetyltransf_1"/>
    <property type="match status" value="1"/>
</dbReference>
<keyword evidence="1 4" id="KW-0808">Transferase</keyword>
<dbReference type="AlphaFoldDB" id="A0A9X4ID97"/>
<dbReference type="EMBL" id="CP146598">
    <property type="protein sequence ID" value="WWY03374.1"/>
    <property type="molecule type" value="Genomic_DNA"/>
</dbReference>
<accession>A0A9X4ID97</accession>